<protein>
    <submittedName>
        <fullName evidence="2">2927_t:CDS:1</fullName>
    </submittedName>
</protein>
<feature type="region of interest" description="Disordered" evidence="1">
    <location>
        <begin position="27"/>
        <end position="79"/>
    </location>
</feature>
<feature type="region of interest" description="Disordered" evidence="1">
    <location>
        <begin position="95"/>
        <end position="114"/>
    </location>
</feature>
<reference evidence="2" key="1">
    <citation type="submission" date="2021-06" db="EMBL/GenBank/DDBJ databases">
        <authorList>
            <person name="Kallberg Y."/>
            <person name="Tangrot J."/>
            <person name="Rosling A."/>
        </authorList>
    </citation>
    <scope>NUCLEOTIDE SEQUENCE</scope>
    <source>
        <strain evidence="2">IN212</strain>
    </source>
</reference>
<organism evidence="2 3">
    <name type="scientific">Racocetra fulgida</name>
    <dbReference type="NCBI Taxonomy" id="60492"/>
    <lineage>
        <taxon>Eukaryota</taxon>
        <taxon>Fungi</taxon>
        <taxon>Fungi incertae sedis</taxon>
        <taxon>Mucoromycota</taxon>
        <taxon>Glomeromycotina</taxon>
        <taxon>Glomeromycetes</taxon>
        <taxon>Diversisporales</taxon>
        <taxon>Gigasporaceae</taxon>
        <taxon>Racocetra</taxon>
    </lineage>
</organism>
<gene>
    <name evidence="2" type="ORF">RFULGI_LOCUS7063</name>
</gene>
<feature type="compositionally biased region" description="Basic and acidic residues" evidence="1">
    <location>
        <begin position="27"/>
        <end position="52"/>
    </location>
</feature>
<feature type="non-terminal residue" evidence="2">
    <location>
        <position position="1"/>
    </location>
</feature>
<sequence length="129" mass="14937">IEPLAKKKVKEVKMFVVSLLEDLDKKKHDNFDNKNPPHKEKFQPTTDPEYHQKSVKTGCDNGKSGMDYMEEPNSLNDHEKFSSFQKPAVIESAVMDHNDEKKSPNRTCDIGNSYQHRISVEENKNKVFE</sequence>
<keyword evidence="3" id="KW-1185">Reference proteome</keyword>
<dbReference type="AlphaFoldDB" id="A0A9N9CRS5"/>
<accession>A0A9N9CRS5</accession>
<dbReference type="Proteomes" id="UP000789396">
    <property type="component" value="Unassembled WGS sequence"/>
</dbReference>
<evidence type="ECO:0000256" key="1">
    <source>
        <dbReference type="SAM" id="MobiDB-lite"/>
    </source>
</evidence>
<proteinExistence type="predicted"/>
<dbReference type="EMBL" id="CAJVPZ010009816">
    <property type="protein sequence ID" value="CAG8613238.1"/>
    <property type="molecule type" value="Genomic_DNA"/>
</dbReference>
<comment type="caution">
    <text evidence="2">The sequence shown here is derived from an EMBL/GenBank/DDBJ whole genome shotgun (WGS) entry which is preliminary data.</text>
</comment>
<evidence type="ECO:0000313" key="3">
    <source>
        <dbReference type="Proteomes" id="UP000789396"/>
    </source>
</evidence>
<name>A0A9N9CRS5_9GLOM</name>
<evidence type="ECO:0000313" key="2">
    <source>
        <dbReference type="EMBL" id="CAG8613238.1"/>
    </source>
</evidence>